<comment type="similarity">
    <text evidence="1">Belongs to the low molecular weight phosphotyrosine protein phosphatase family.</text>
</comment>
<dbReference type="EMBL" id="VFOK01000001">
    <property type="protein sequence ID" value="TQL34079.1"/>
    <property type="molecule type" value="Genomic_DNA"/>
</dbReference>
<evidence type="ECO:0000256" key="2">
    <source>
        <dbReference type="ARBA" id="ARBA00022801"/>
    </source>
</evidence>
<evidence type="ECO:0000256" key="1">
    <source>
        <dbReference type="ARBA" id="ARBA00011063"/>
    </source>
</evidence>
<gene>
    <name evidence="6" type="ORF">FB554_2237</name>
</gene>
<dbReference type="PANTHER" id="PTHR11717:SF31">
    <property type="entry name" value="LOW MOLECULAR WEIGHT PROTEIN-TYROSINE-PHOSPHATASE ETP-RELATED"/>
    <property type="match status" value="1"/>
</dbReference>
<dbReference type="AlphaFoldDB" id="A0A542XE20"/>
<organism evidence="6 7">
    <name type="scientific">Barrientosiimonas humi</name>
    <dbReference type="NCBI Taxonomy" id="999931"/>
    <lineage>
        <taxon>Bacteria</taxon>
        <taxon>Bacillati</taxon>
        <taxon>Actinomycetota</taxon>
        <taxon>Actinomycetes</taxon>
        <taxon>Micrococcales</taxon>
        <taxon>Dermacoccaceae</taxon>
        <taxon>Barrientosiimonas</taxon>
    </lineage>
</organism>
<dbReference type="Pfam" id="PF01451">
    <property type="entry name" value="LMWPc"/>
    <property type="match status" value="1"/>
</dbReference>
<dbReference type="OrthoDB" id="9784339at2"/>
<dbReference type="SUPFAM" id="SSF52788">
    <property type="entry name" value="Phosphotyrosine protein phosphatases I"/>
    <property type="match status" value="1"/>
</dbReference>
<reference evidence="6 7" key="1">
    <citation type="submission" date="2019-06" db="EMBL/GenBank/DDBJ databases">
        <title>Sequencing the genomes of 1000 actinobacteria strains.</title>
        <authorList>
            <person name="Klenk H.-P."/>
        </authorList>
    </citation>
    <scope>NUCLEOTIDE SEQUENCE [LARGE SCALE GENOMIC DNA]</scope>
    <source>
        <strain evidence="6 7">DSM 24617</strain>
    </source>
</reference>
<feature type="domain" description="Phosphotyrosine protein phosphatase I" evidence="5">
    <location>
        <begin position="2"/>
        <end position="173"/>
    </location>
</feature>
<dbReference type="SMART" id="SM00226">
    <property type="entry name" value="LMWPc"/>
    <property type="match status" value="1"/>
</dbReference>
<dbReference type="Gene3D" id="3.40.50.2300">
    <property type="match status" value="1"/>
</dbReference>
<protein>
    <submittedName>
        <fullName evidence="6">Protein-tyrosine phosphatase</fullName>
    </submittedName>
</protein>
<feature type="active site" evidence="4">
    <location>
        <position position="14"/>
    </location>
</feature>
<sequence>MPTLLFVCEGNVCRSPFAELLARSLVGGSEWQFRSAGLGALAGSAMDPLMAEQLTRRGGDPTGFVARQLTPSLAREADLVVTMQRTQRERVIEDFPARASVTLTLGQLARTLERLPSGEAGPDLAGAIRRHRAGVRPEEDIADPMGKGPEAARACARALDADVRRVVAGLTASRSRSGPA</sequence>
<dbReference type="InterPro" id="IPR036196">
    <property type="entry name" value="Ptyr_pPase_sf"/>
</dbReference>
<dbReference type="Proteomes" id="UP000318336">
    <property type="component" value="Unassembled WGS sequence"/>
</dbReference>
<keyword evidence="2" id="KW-0378">Hydrolase</keyword>
<evidence type="ECO:0000259" key="5">
    <source>
        <dbReference type="SMART" id="SM00226"/>
    </source>
</evidence>
<name>A0A542XE20_9MICO</name>
<dbReference type="RefSeq" id="WP_142006091.1">
    <property type="nucleotide sequence ID" value="NZ_CAJTBP010000001.1"/>
</dbReference>
<accession>A0A542XE20</accession>
<evidence type="ECO:0000256" key="4">
    <source>
        <dbReference type="PIRSR" id="PIRSR617867-1"/>
    </source>
</evidence>
<dbReference type="InterPro" id="IPR023485">
    <property type="entry name" value="Ptyr_pPase"/>
</dbReference>
<dbReference type="PANTHER" id="PTHR11717">
    <property type="entry name" value="LOW MOLECULAR WEIGHT PROTEIN TYROSINE PHOSPHATASE"/>
    <property type="match status" value="1"/>
</dbReference>
<feature type="active site" description="Nucleophile" evidence="4">
    <location>
        <position position="8"/>
    </location>
</feature>
<evidence type="ECO:0000256" key="3">
    <source>
        <dbReference type="ARBA" id="ARBA00022912"/>
    </source>
</evidence>
<dbReference type="PRINTS" id="PR00719">
    <property type="entry name" value="LMWPTPASE"/>
</dbReference>
<evidence type="ECO:0000313" key="6">
    <source>
        <dbReference type="EMBL" id="TQL34079.1"/>
    </source>
</evidence>
<dbReference type="InterPro" id="IPR017867">
    <property type="entry name" value="Tyr_phospatase_low_mol_wt"/>
</dbReference>
<keyword evidence="3" id="KW-0904">Protein phosphatase</keyword>
<keyword evidence="7" id="KW-1185">Reference proteome</keyword>
<dbReference type="GO" id="GO:0004725">
    <property type="term" value="F:protein tyrosine phosphatase activity"/>
    <property type="evidence" value="ECO:0007669"/>
    <property type="project" value="InterPro"/>
</dbReference>
<comment type="caution">
    <text evidence="6">The sequence shown here is derived from an EMBL/GenBank/DDBJ whole genome shotgun (WGS) entry which is preliminary data.</text>
</comment>
<dbReference type="InterPro" id="IPR050438">
    <property type="entry name" value="LMW_PTPase"/>
</dbReference>
<evidence type="ECO:0000313" key="7">
    <source>
        <dbReference type="Proteomes" id="UP000318336"/>
    </source>
</evidence>
<proteinExistence type="inferred from homology"/>